<feature type="compositionally biased region" description="Basic residues" evidence="2">
    <location>
        <begin position="1"/>
        <end position="11"/>
    </location>
</feature>
<dbReference type="InterPro" id="IPR004875">
    <property type="entry name" value="DDE_SF_endonuclease_dom"/>
</dbReference>
<dbReference type="SUPFAM" id="SSF46689">
    <property type="entry name" value="Homeodomain-like"/>
    <property type="match status" value="1"/>
</dbReference>
<keyword evidence="1" id="KW-0238">DNA-binding</keyword>
<organism evidence="4 5">
    <name type="scientific">Aphanomyces astaci</name>
    <name type="common">Crayfish plague agent</name>
    <dbReference type="NCBI Taxonomy" id="112090"/>
    <lineage>
        <taxon>Eukaryota</taxon>
        <taxon>Sar</taxon>
        <taxon>Stramenopiles</taxon>
        <taxon>Oomycota</taxon>
        <taxon>Saprolegniomycetes</taxon>
        <taxon>Saprolegniales</taxon>
        <taxon>Verrucalvaceae</taxon>
        <taxon>Aphanomyces</taxon>
    </lineage>
</organism>
<dbReference type="InterPro" id="IPR006600">
    <property type="entry name" value="HTH_CenpB_DNA-bd_dom"/>
</dbReference>
<reference evidence="4 5" key="1">
    <citation type="submission" date="2019-06" db="EMBL/GenBank/DDBJ databases">
        <title>Genomics analysis of Aphanomyces spp. identifies a new class of oomycete effector associated with host adaptation.</title>
        <authorList>
            <person name="Gaulin E."/>
        </authorList>
    </citation>
    <scope>NUCLEOTIDE SEQUENCE [LARGE SCALE GENOMIC DNA]</scope>
    <source>
        <strain evidence="4 5">E</strain>
    </source>
</reference>
<sequence>MPRSSSHRKATGRPVVKNNRRKGPPQHRRLYFSYMKQLHIIDWCKQHSMDSALDTFFCGTQGTSRVSAMKRIMRWEKNREHITNKASNPSTANNKNTRLLGTATTLPVEQEEHLASWVHELRSDGIPVSRLLLQCKALEVAKDIGLNEAQFKASPSWITGFIKRWKLSTRAKTRSGQKNLEAGQAALAEFSTRIRKLIEEKGIDDIYNADQTGINYEYIPKHTIDDRGAKTVWIRCSGHEKDRMTAMLLGDTKGTKYSMFLVLKTQASKIKETVVENLTQRNGFGKRVWPEIEDLQERHPSRIYGNPTAWWNGDISKRFLAYHFGHRKGKNLKKVLLLWDDFSAHFSDDVVDYATSLDVILEKIPPTYTWMCQPADLAWMKPMKAMMRKRWVTYLSDSIKNHNQEEGAFTLRPPTRVDLVEWINDAWDALPKSTIVQGFVMSNLVDHPSLPVQGNTSHATTFVDQPDEIATLLCRLRQSDVVIDELDSTSDIADGAAEDDDHESTRE</sequence>
<protein>
    <recommendedName>
        <fullName evidence="3">HTH CENPB-type domain-containing protein</fullName>
    </recommendedName>
</protein>
<gene>
    <name evidence="4" type="ORF">AaE_007423</name>
</gene>
<dbReference type="PROSITE" id="PS51253">
    <property type="entry name" value="HTH_CENPB"/>
    <property type="match status" value="1"/>
</dbReference>
<comment type="caution">
    <text evidence="4">The sequence shown here is derived from an EMBL/GenBank/DDBJ whole genome shotgun (WGS) entry which is preliminary data.</text>
</comment>
<name>A0A6A4ZXK3_APHAT</name>
<feature type="region of interest" description="Disordered" evidence="2">
    <location>
        <begin position="1"/>
        <end position="27"/>
    </location>
</feature>
<dbReference type="GO" id="GO:0005634">
    <property type="term" value="C:nucleus"/>
    <property type="evidence" value="ECO:0007669"/>
    <property type="project" value="TreeGrafter"/>
</dbReference>
<dbReference type="SMART" id="SM00674">
    <property type="entry name" value="CENPB"/>
    <property type="match status" value="1"/>
</dbReference>
<dbReference type="VEuPathDB" id="FungiDB:H257_18905"/>
<accession>A0A6A4ZXK3</accession>
<dbReference type="Gene3D" id="1.10.10.60">
    <property type="entry name" value="Homeodomain-like"/>
    <property type="match status" value="1"/>
</dbReference>
<feature type="domain" description="HTH CENPB-type" evidence="3">
    <location>
        <begin position="98"/>
        <end position="171"/>
    </location>
</feature>
<dbReference type="Proteomes" id="UP000469452">
    <property type="component" value="Unassembled WGS sequence"/>
</dbReference>
<dbReference type="Pfam" id="PF03184">
    <property type="entry name" value="DDE_1"/>
    <property type="match status" value="1"/>
</dbReference>
<evidence type="ECO:0000313" key="5">
    <source>
        <dbReference type="Proteomes" id="UP000469452"/>
    </source>
</evidence>
<dbReference type="InterPro" id="IPR009057">
    <property type="entry name" value="Homeodomain-like_sf"/>
</dbReference>
<feature type="compositionally biased region" description="Basic residues" evidence="2">
    <location>
        <begin position="18"/>
        <end position="27"/>
    </location>
</feature>
<evidence type="ECO:0000256" key="2">
    <source>
        <dbReference type="SAM" id="MobiDB-lite"/>
    </source>
</evidence>
<dbReference type="AlphaFoldDB" id="A0A6A4ZXK3"/>
<proteinExistence type="predicted"/>
<dbReference type="PANTHER" id="PTHR19303:SF57">
    <property type="entry name" value="HTH CENPB-TYPE DOMAIN-CONTAINING PROTEIN"/>
    <property type="match status" value="1"/>
</dbReference>
<dbReference type="EMBL" id="VJMI01013267">
    <property type="protein sequence ID" value="KAF0748223.1"/>
    <property type="molecule type" value="Genomic_DNA"/>
</dbReference>
<evidence type="ECO:0000313" key="4">
    <source>
        <dbReference type="EMBL" id="KAF0748223.1"/>
    </source>
</evidence>
<evidence type="ECO:0000259" key="3">
    <source>
        <dbReference type="PROSITE" id="PS51253"/>
    </source>
</evidence>
<dbReference type="InterPro" id="IPR050863">
    <property type="entry name" value="CenT-Element_Derived"/>
</dbReference>
<evidence type="ECO:0000256" key="1">
    <source>
        <dbReference type="ARBA" id="ARBA00023125"/>
    </source>
</evidence>
<dbReference type="Pfam" id="PF03221">
    <property type="entry name" value="HTH_Tnp_Tc5"/>
    <property type="match status" value="1"/>
</dbReference>
<dbReference type="PANTHER" id="PTHR19303">
    <property type="entry name" value="TRANSPOSON"/>
    <property type="match status" value="1"/>
</dbReference>
<dbReference type="GO" id="GO:0003677">
    <property type="term" value="F:DNA binding"/>
    <property type="evidence" value="ECO:0007669"/>
    <property type="project" value="UniProtKB-KW"/>
</dbReference>